<accession>A0A2Z7BXK2</accession>
<proteinExistence type="predicted"/>
<dbReference type="Proteomes" id="UP000250235">
    <property type="component" value="Unassembled WGS sequence"/>
</dbReference>
<dbReference type="EMBL" id="KV001191">
    <property type="protein sequence ID" value="KZV39362.1"/>
    <property type="molecule type" value="Genomic_DNA"/>
</dbReference>
<protein>
    <submittedName>
        <fullName evidence="1">Uncharacterized protein</fullName>
    </submittedName>
</protein>
<sequence length="132" mass="14987">MLDVFFPVSAFDFEDEISLVGENLRNENYRVFERSVDFGESWQQQVTVARADIAFSARLSEEATRSSQHFGVLTIGFSSCAFVEELVARAVDRYDDVSVTHSLLLVVSCVLLVAADQQARLYESVEKRRRLN</sequence>
<keyword evidence="2" id="KW-1185">Reference proteome</keyword>
<reference evidence="1 2" key="1">
    <citation type="journal article" date="2015" name="Proc. Natl. Acad. Sci. U.S.A.">
        <title>The resurrection genome of Boea hygrometrica: A blueprint for survival of dehydration.</title>
        <authorList>
            <person name="Xiao L."/>
            <person name="Yang G."/>
            <person name="Zhang L."/>
            <person name="Yang X."/>
            <person name="Zhao S."/>
            <person name="Ji Z."/>
            <person name="Zhou Q."/>
            <person name="Hu M."/>
            <person name="Wang Y."/>
            <person name="Chen M."/>
            <person name="Xu Y."/>
            <person name="Jin H."/>
            <person name="Xiao X."/>
            <person name="Hu G."/>
            <person name="Bao F."/>
            <person name="Hu Y."/>
            <person name="Wan P."/>
            <person name="Li L."/>
            <person name="Deng X."/>
            <person name="Kuang T."/>
            <person name="Xiang C."/>
            <person name="Zhu J.K."/>
            <person name="Oliver M.J."/>
            <person name="He Y."/>
        </authorList>
    </citation>
    <scope>NUCLEOTIDE SEQUENCE [LARGE SCALE GENOMIC DNA]</scope>
    <source>
        <strain evidence="2">cv. XS01</strain>
    </source>
</reference>
<name>A0A2Z7BXK2_9LAMI</name>
<dbReference type="AlphaFoldDB" id="A0A2Z7BXK2"/>
<gene>
    <name evidence="1" type="ORF">F511_12042</name>
</gene>
<evidence type="ECO:0000313" key="1">
    <source>
        <dbReference type="EMBL" id="KZV39362.1"/>
    </source>
</evidence>
<evidence type="ECO:0000313" key="2">
    <source>
        <dbReference type="Proteomes" id="UP000250235"/>
    </source>
</evidence>
<organism evidence="1 2">
    <name type="scientific">Dorcoceras hygrometricum</name>
    <dbReference type="NCBI Taxonomy" id="472368"/>
    <lineage>
        <taxon>Eukaryota</taxon>
        <taxon>Viridiplantae</taxon>
        <taxon>Streptophyta</taxon>
        <taxon>Embryophyta</taxon>
        <taxon>Tracheophyta</taxon>
        <taxon>Spermatophyta</taxon>
        <taxon>Magnoliopsida</taxon>
        <taxon>eudicotyledons</taxon>
        <taxon>Gunneridae</taxon>
        <taxon>Pentapetalae</taxon>
        <taxon>asterids</taxon>
        <taxon>lamiids</taxon>
        <taxon>Lamiales</taxon>
        <taxon>Gesneriaceae</taxon>
        <taxon>Didymocarpoideae</taxon>
        <taxon>Trichosporeae</taxon>
        <taxon>Loxocarpinae</taxon>
        <taxon>Dorcoceras</taxon>
    </lineage>
</organism>